<dbReference type="Gene3D" id="3.80.10.10">
    <property type="entry name" value="Ribonuclease Inhibitor"/>
    <property type="match status" value="1"/>
</dbReference>
<reference evidence="1" key="1">
    <citation type="submission" date="2023-06" db="EMBL/GenBank/DDBJ databases">
        <title>Survivors Of The Sea: Transcriptome response of Skeletonema marinoi to long-term dormancy.</title>
        <authorList>
            <person name="Pinder M.I.M."/>
            <person name="Kourtchenko O."/>
            <person name="Robertson E.K."/>
            <person name="Larsson T."/>
            <person name="Maumus F."/>
            <person name="Osuna-Cruz C.M."/>
            <person name="Vancaester E."/>
            <person name="Stenow R."/>
            <person name="Vandepoele K."/>
            <person name="Ploug H."/>
            <person name="Bruchert V."/>
            <person name="Godhe A."/>
            <person name="Topel M."/>
        </authorList>
    </citation>
    <scope>NUCLEOTIDE SEQUENCE</scope>
    <source>
        <strain evidence="1">R05AC</strain>
    </source>
</reference>
<dbReference type="InterPro" id="IPR053139">
    <property type="entry name" value="Surface_bspA-like"/>
</dbReference>
<dbReference type="AlphaFoldDB" id="A0AAD9D7L0"/>
<organism evidence="1 2">
    <name type="scientific">Skeletonema marinoi</name>
    <dbReference type="NCBI Taxonomy" id="267567"/>
    <lineage>
        <taxon>Eukaryota</taxon>
        <taxon>Sar</taxon>
        <taxon>Stramenopiles</taxon>
        <taxon>Ochrophyta</taxon>
        <taxon>Bacillariophyta</taxon>
        <taxon>Coscinodiscophyceae</taxon>
        <taxon>Thalassiosirophycidae</taxon>
        <taxon>Thalassiosirales</taxon>
        <taxon>Skeletonemataceae</taxon>
        <taxon>Skeletonema</taxon>
        <taxon>Skeletonema marinoi-dohrnii complex</taxon>
    </lineage>
</organism>
<dbReference type="InterPro" id="IPR026906">
    <property type="entry name" value="LRR_5"/>
</dbReference>
<name>A0AAD9D7L0_9STRA</name>
<dbReference type="EMBL" id="JATAAI010000032">
    <property type="protein sequence ID" value="KAK1735809.1"/>
    <property type="molecule type" value="Genomic_DNA"/>
</dbReference>
<gene>
    <name evidence="1" type="ORF">QTG54_013515</name>
</gene>
<protein>
    <submittedName>
        <fullName evidence="1">Leucine-rich repeat domain-containing protein</fullName>
    </submittedName>
</protein>
<dbReference type="PANTHER" id="PTHR45661">
    <property type="entry name" value="SURFACE ANTIGEN"/>
    <property type="match status" value="1"/>
</dbReference>
<sequence length="338" mass="38485">MVVYHQIGLDLLQANDIINGRDSTISRPIVYLYKGGPVPLYVTHIRIDKSIKVIPNELFSESNVQEVEMHNGVYKIGKLAFYNCRCLERISGATGVQVIDEGAFYRCRRLKDLEVGKKLERIGQGAFSRCGSLQGLKIPSVKIVDGYAFQFCISMTDVEFGEELEQMEEFAFLNCYSLRRVAMPLKMDLISDNIFQGCTSMANIELVGEVHSTISHFSLQVWRDEMKDEIDMINQVLATAPIHGKTAAARRWIRRVLARVKHFTNEHNRSLEESAALLELSLWRDNLKGEIDHGSEFSLESKPKKRARIDVDCARQERRMTCGANIVIKNVLPFLQLK</sequence>
<proteinExistence type="predicted"/>
<evidence type="ECO:0000313" key="2">
    <source>
        <dbReference type="Proteomes" id="UP001224775"/>
    </source>
</evidence>
<dbReference type="Proteomes" id="UP001224775">
    <property type="component" value="Unassembled WGS sequence"/>
</dbReference>
<dbReference type="PANTHER" id="PTHR45661:SF3">
    <property type="entry name" value="IG-LIKE DOMAIN-CONTAINING PROTEIN"/>
    <property type="match status" value="1"/>
</dbReference>
<dbReference type="InterPro" id="IPR032675">
    <property type="entry name" value="LRR_dom_sf"/>
</dbReference>
<comment type="caution">
    <text evidence="1">The sequence shown here is derived from an EMBL/GenBank/DDBJ whole genome shotgun (WGS) entry which is preliminary data.</text>
</comment>
<dbReference type="SUPFAM" id="SSF52058">
    <property type="entry name" value="L domain-like"/>
    <property type="match status" value="1"/>
</dbReference>
<evidence type="ECO:0000313" key="1">
    <source>
        <dbReference type="EMBL" id="KAK1735809.1"/>
    </source>
</evidence>
<keyword evidence="2" id="KW-1185">Reference proteome</keyword>
<dbReference type="Pfam" id="PF13306">
    <property type="entry name" value="LRR_5"/>
    <property type="match status" value="1"/>
</dbReference>
<accession>A0AAD9D7L0</accession>